<evidence type="ECO:0000313" key="12">
    <source>
        <dbReference type="EMBL" id="GLI91598.1"/>
    </source>
</evidence>
<keyword evidence="4" id="KW-0347">Helicase</keyword>
<feature type="domain" description="Helicase C-terminal" evidence="11">
    <location>
        <begin position="236"/>
        <end position="390"/>
    </location>
</feature>
<dbReference type="GO" id="GO:0005524">
    <property type="term" value="F:ATP binding"/>
    <property type="evidence" value="ECO:0007669"/>
    <property type="project" value="UniProtKB-KW"/>
</dbReference>
<dbReference type="InterPro" id="IPR026362">
    <property type="entry name" value="DEXH_lig_assoc"/>
</dbReference>
<dbReference type="PROSITE" id="PS51192">
    <property type="entry name" value="HELICASE_ATP_BIND_1"/>
    <property type="match status" value="1"/>
</dbReference>
<name>A0A9W6LQL7_9HYPH</name>
<dbReference type="PROSITE" id="PS51194">
    <property type="entry name" value="HELICASE_CTER"/>
    <property type="match status" value="1"/>
</dbReference>
<dbReference type="GO" id="GO:0004386">
    <property type="term" value="F:helicase activity"/>
    <property type="evidence" value="ECO:0007669"/>
    <property type="project" value="UniProtKB-KW"/>
</dbReference>
<keyword evidence="5" id="KW-0067">ATP-binding</keyword>
<dbReference type="Proteomes" id="UP001144323">
    <property type="component" value="Unassembled WGS sequence"/>
</dbReference>
<organism evidence="12 13">
    <name type="scientific">Methylocystis echinoides</name>
    <dbReference type="NCBI Taxonomy" id="29468"/>
    <lineage>
        <taxon>Bacteria</taxon>
        <taxon>Pseudomonadati</taxon>
        <taxon>Pseudomonadota</taxon>
        <taxon>Alphaproteobacteria</taxon>
        <taxon>Hyphomicrobiales</taxon>
        <taxon>Methylocystaceae</taxon>
        <taxon>Methylocystis</taxon>
    </lineage>
</organism>
<keyword evidence="1" id="KW-0547">Nucleotide-binding</keyword>
<dbReference type="Gene3D" id="3.40.50.300">
    <property type="entry name" value="P-loop containing nucleotide triphosphate hydrolases"/>
    <property type="match status" value="2"/>
</dbReference>
<dbReference type="Pfam" id="PF00271">
    <property type="entry name" value="Helicase_C"/>
    <property type="match status" value="1"/>
</dbReference>
<dbReference type="GO" id="GO:0016887">
    <property type="term" value="F:ATP hydrolysis activity"/>
    <property type="evidence" value="ECO:0007669"/>
    <property type="project" value="TreeGrafter"/>
</dbReference>
<dbReference type="EMBL" id="BSEC01000001">
    <property type="protein sequence ID" value="GLI91598.1"/>
    <property type="molecule type" value="Genomic_DNA"/>
</dbReference>
<keyword evidence="12" id="KW-0436">Ligase</keyword>
<dbReference type="Pfam" id="PF00270">
    <property type="entry name" value="DEAD"/>
    <property type="match status" value="1"/>
</dbReference>
<evidence type="ECO:0000313" key="13">
    <source>
        <dbReference type="Proteomes" id="UP001144323"/>
    </source>
</evidence>
<keyword evidence="13" id="KW-1185">Reference proteome</keyword>
<reference evidence="12" key="1">
    <citation type="journal article" date="2023" name="Int. J. Syst. Evol. Microbiol.">
        <title>Methylocystis iwaonis sp. nov., a type II methane-oxidizing bacterium from surface soil of a rice paddy field in Japan, and emended description of the genus Methylocystis (ex Whittenbury et al. 1970) Bowman et al. 1993.</title>
        <authorList>
            <person name="Kaise H."/>
            <person name="Sawadogo J.B."/>
            <person name="Alam M.S."/>
            <person name="Ueno C."/>
            <person name="Dianou D."/>
            <person name="Shinjo R."/>
            <person name="Asakawa S."/>
        </authorList>
    </citation>
    <scope>NUCLEOTIDE SEQUENCE</scope>
    <source>
        <strain evidence="12">LMG27198</strain>
    </source>
</reference>
<feature type="domain" description="Helicase ATP-binding" evidence="10">
    <location>
        <begin position="20"/>
        <end position="203"/>
    </location>
</feature>
<evidence type="ECO:0000256" key="9">
    <source>
        <dbReference type="ARBA" id="ARBA00093467"/>
    </source>
</evidence>
<dbReference type="InterPro" id="IPR017170">
    <property type="entry name" value="Lhr-like"/>
</dbReference>
<dbReference type="GO" id="GO:0006281">
    <property type="term" value="P:DNA repair"/>
    <property type="evidence" value="ECO:0007669"/>
    <property type="project" value="UniProtKB-KW"/>
</dbReference>
<dbReference type="GO" id="GO:0003677">
    <property type="term" value="F:DNA binding"/>
    <property type="evidence" value="ECO:0007669"/>
    <property type="project" value="UniProtKB-KW"/>
</dbReference>
<dbReference type="AlphaFoldDB" id="A0A9W6LQL7"/>
<evidence type="ECO:0000256" key="6">
    <source>
        <dbReference type="ARBA" id="ARBA00023125"/>
    </source>
</evidence>
<dbReference type="InterPro" id="IPR027417">
    <property type="entry name" value="P-loop_NTPase"/>
</dbReference>
<comment type="caution">
    <text evidence="12">The sequence shown here is derived from an EMBL/GenBank/DDBJ whole genome shotgun (WGS) entry which is preliminary data.</text>
</comment>
<keyword evidence="3" id="KW-0378">Hydrolase</keyword>
<dbReference type="SMART" id="SM00487">
    <property type="entry name" value="DEXDc"/>
    <property type="match status" value="1"/>
</dbReference>
<evidence type="ECO:0000256" key="4">
    <source>
        <dbReference type="ARBA" id="ARBA00022806"/>
    </source>
</evidence>
<evidence type="ECO:0000256" key="5">
    <source>
        <dbReference type="ARBA" id="ARBA00022840"/>
    </source>
</evidence>
<dbReference type="SUPFAM" id="SSF52540">
    <property type="entry name" value="P-loop containing nucleoside triphosphate hydrolases"/>
    <property type="match status" value="1"/>
</dbReference>
<dbReference type="SMART" id="SM00490">
    <property type="entry name" value="HELICc"/>
    <property type="match status" value="1"/>
</dbReference>
<comment type="similarity">
    <text evidence="9">Belongs to the Lhr helicase family. Lhr-Core subfamily.</text>
</comment>
<dbReference type="Pfam" id="PF19306">
    <property type="entry name" value="WHD_Lhr"/>
    <property type="match status" value="1"/>
</dbReference>
<evidence type="ECO:0000259" key="10">
    <source>
        <dbReference type="PROSITE" id="PS51192"/>
    </source>
</evidence>
<dbReference type="InterPro" id="IPR052511">
    <property type="entry name" value="ATP-dep_Helicase"/>
</dbReference>
<keyword evidence="2" id="KW-0227">DNA damage</keyword>
<dbReference type="GO" id="GO:0016874">
    <property type="term" value="F:ligase activity"/>
    <property type="evidence" value="ECO:0007669"/>
    <property type="project" value="UniProtKB-KW"/>
</dbReference>
<dbReference type="PANTHER" id="PTHR47962:SF3">
    <property type="entry name" value="LARGE ATP-DEPENDENT HELICASE-RELATED PROTEIN"/>
    <property type="match status" value="1"/>
</dbReference>
<evidence type="ECO:0000256" key="1">
    <source>
        <dbReference type="ARBA" id="ARBA00022741"/>
    </source>
</evidence>
<dbReference type="NCBIfam" id="TIGR04121">
    <property type="entry name" value="DEXH_lig_assoc"/>
    <property type="match status" value="1"/>
</dbReference>
<keyword evidence="7" id="KW-0234">DNA repair</keyword>
<evidence type="ECO:0000256" key="2">
    <source>
        <dbReference type="ARBA" id="ARBA00022763"/>
    </source>
</evidence>
<dbReference type="Pfam" id="PF08494">
    <property type="entry name" value="DEAD_assoc"/>
    <property type="match status" value="1"/>
</dbReference>
<dbReference type="InterPro" id="IPR013701">
    <property type="entry name" value="Lhr-like_DEAD/DEAH_assoc"/>
</dbReference>
<dbReference type="InterPro" id="IPR014001">
    <property type="entry name" value="Helicase_ATP-bd"/>
</dbReference>
<evidence type="ECO:0000259" key="11">
    <source>
        <dbReference type="PROSITE" id="PS51194"/>
    </source>
</evidence>
<protein>
    <submittedName>
        <fullName evidence="12">DNA ligase-associated DEXH box helicase</fullName>
    </submittedName>
</protein>
<evidence type="ECO:0000256" key="8">
    <source>
        <dbReference type="ARBA" id="ARBA00023235"/>
    </source>
</evidence>
<dbReference type="CDD" id="cd18796">
    <property type="entry name" value="SF2_C_LHR"/>
    <property type="match status" value="1"/>
</dbReference>
<evidence type="ECO:0000256" key="7">
    <source>
        <dbReference type="ARBA" id="ARBA00023204"/>
    </source>
</evidence>
<dbReference type="PANTHER" id="PTHR47962">
    <property type="entry name" value="ATP-DEPENDENT HELICASE LHR-RELATED-RELATED"/>
    <property type="match status" value="1"/>
</dbReference>
<dbReference type="InterPro" id="IPR001650">
    <property type="entry name" value="Helicase_C-like"/>
</dbReference>
<sequence length="810" mass="89076">MTQWFKAKGWRPFDFQLEIWARMAAGESGLLHATTGAGKTLAVALGAWQALREPPEGLTVLWVTPMRALAADTTRALSEALDALHALDKAAPRWTLGLRTGDTSSSQRAAQSRKPPTLLVTTPESLSLLLTRENAQAYFADLRCVIVDEWHELIGNKRGVQTQLALARLRRFRSGLVTWGMSATLGDLDAAKRALLGPQGAGALVEARLKKKLVIDTLPPAAPERFPWAGHLGLKMAPQVIAEIEAHANTLLFTNTRSQAELWHQQILRLRPDWAGSVAIHHGSLAQEERDAVERGLKDGALKAVVCTSSLDLGVDFLPVERVLQISSPKGVARLLQRAGRSGHAPGRASRVTLVPSHSLELVESAAAQSAIRKGRIESRVSPVAPLDVLAQHLGTVGLGGGFRPEELLAEVRETVAYEGLSDENWRWCLDFVRQGGPTLRAYPEYRRVAPGPDGVWRVSDKRLALRHRLNIGAIVADASVMVQYFPRGQKLGVVEESFIARMKPGDKFWFAGRLLELVTVRDLTAFVKKGAGGGATPRWMGGRMPLSTTLADEMVETLARAAAGDADTPEMRAAQPLLRLQQKWSALPTPQTLLAETLKSREGWHLFLYPFAGRNAHLGLASLIAWRAAQITPGAFSLAVNDYGFELLSGAPRDWAAELPRLIDARGLDETRGEVIESLNASELARRRFRDIAQIAGLVVNGFPGERKSARQLQASSSLFYDVFRKYDPDNGLLRQAEREVLEDELEVRRLYEALIRMNARRLDCVALRRCSPLAFPLVAERFRESLSTESFNARIERMLAQLNAAADS</sequence>
<dbReference type="InterPro" id="IPR011545">
    <property type="entry name" value="DEAD/DEAH_box_helicase_dom"/>
</dbReference>
<keyword evidence="8" id="KW-0413">Isomerase</keyword>
<gene>
    <name evidence="12" type="ORF">LMG27198_05900</name>
</gene>
<proteinExistence type="inferred from homology"/>
<evidence type="ECO:0000256" key="3">
    <source>
        <dbReference type="ARBA" id="ARBA00022801"/>
    </source>
</evidence>
<dbReference type="PIRSF" id="PIRSF037307">
    <property type="entry name" value="Lhr-like_helic_prd"/>
    <property type="match status" value="1"/>
</dbReference>
<keyword evidence="6" id="KW-0238">DNA-binding</keyword>
<accession>A0A9W6LQL7</accession>
<dbReference type="InterPro" id="IPR045628">
    <property type="entry name" value="Lhr_WH_dom"/>
</dbReference>